<dbReference type="PANTHER" id="PTHR43877">
    <property type="entry name" value="AMINOALKYLPHOSPHONATE N-ACETYLTRANSFERASE-RELATED-RELATED"/>
    <property type="match status" value="1"/>
</dbReference>
<dbReference type="GO" id="GO:0016747">
    <property type="term" value="F:acyltransferase activity, transferring groups other than amino-acyl groups"/>
    <property type="evidence" value="ECO:0007669"/>
    <property type="project" value="InterPro"/>
</dbReference>
<keyword evidence="2" id="KW-0012">Acyltransferase</keyword>
<dbReference type="InterPro" id="IPR000182">
    <property type="entry name" value="GNAT_dom"/>
</dbReference>
<keyword evidence="5" id="KW-1185">Reference proteome</keyword>
<evidence type="ECO:0000256" key="2">
    <source>
        <dbReference type="ARBA" id="ARBA00023315"/>
    </source>
</evidence>
<proteinExistence type="predicted"/>
<evidence type="ECO:0000313" key="4">
    <source>
        <dbReference type="EMBL" id="QDC45060.1"/>
    </source>
</evidence>
<reference evidence="5" key="1">
    <citation type="journal article" date="2019" name="ISME J.">
        <title>Evolution in action: habitat transition from sediment to the pelagial leads to genome streamlining in Methylophilaceae.</title>
        <authorList>
            <person name="Salcher M."/>
            <person name="Schaefle D."/>
            <person name="Kaspar M."/>
            <person name="Neuenschwander S.M."/>
            <person name="Ghai R."/>
        </authorList>
    </citation>
    <scope>NUCLEOTIDE SEQUENCE [LARGE SCALE GENOMIC DNA]</scope>
    <source>
        <strain evidence="5">MMS-M-51</strain>
    </source>
</reference>
<dbReference type="CDD" id="cd04301">
    <property type="entry name" value="NAT_SF"/>
    <property type="match status" value="1"/>
</dbReference>
<dbReference type="InterPro" id="IPR050832">
    <property type="entry name" value="Bact_Acetyltransf"/>
</dbReference>
<name>A0A5B8CVG8_9PROT</name>
<gene>
    <name evidence="4" type="ORF">FIU01_11370</name>
</gene>
<organism evidence="4 5">
    <name type="scientific">Methylophilus medardicus</name>
    <dbReference type="NCBI Taxonomy" id="2588534"/>
    <lineage>
        <taxon>Bacteria</taxon>
        <taxon>Pseudomonadati</taxon>
        <taxon>Pseudomonadota</taxon>
        <taxon>Betaproteobacteria</taxon>
        <taxon>Nitrosomonadales</taxon>
        <taxon>Methylophilaceae</taxon>
        <taxon>Methylophilus</taxon>
    </lineage>
</organism>
<accession>A0A5B8CVG8</accession>
<dbReference type="EMBL" id="CP040946">
    <property type="protein sequence ID" value="QDC45060.1"/>
    <property type="molecule type" value="Genomic_DNA"/>
</dbReference>
<evidence type="ECO:0000259" key="3">
    <source>
        <dbReference type="PROSITE" id="PS51186"/>
    </source>
</evidence>
<evidence type="ECO:0000256" key="1">
    <source>
        <dbReference type="ARBA" id="ARBA00022679"/>
    </source>
</evidence>
<keyword evidence="1 4" id="KW-0808">Transferase</keyword>
<dbReference type="PROSITE" id="PS51186">
    <property type="entry name" value="GNAT"/>
    <property type="match status" value="1"/>
</dbReference>
<evidence type="ECO:0000313" key="5">
    <source>
        <dbReference type="Proteomes" id="UP000311008"/>
    </source>
</evidence>
<sequence length="178" mass="20013">MSVCMLRSAVADEAGLIAALINRAYRGETSRLGWTTEADLLDGLRTNEEDIFALLQRDDVLMLTCWQASQLIATLCIEWIPAHRTAQLGMIAVEPVAQNRGHGKTLILAAEQQSVVRWQALQSQMRVVSARQTLIAFYQRLGYQPTGEHSPFPVRADMWQPKVEHLQLMTLQKQLQSA</sequence>
<dbReference type="Gene3D" id="3.40.630.30">
    <property type="match status" value="1"/>
</dbReference>
<dbReference type="Pfam" id="PF00583">
    <property type="entry name" value="Acetyltransf_1"/>
    <property type="match status" value="1"/>
</dbReference>
<dbReference type="AlphaFoldDB" id="A0A5B8CVG8"/>
<protein>
    <submittedName>
        <fullName evidence="4">GNAT family N-acetyltransferase</fullName>
    </submittedName>
</protein>
<dbReference type="OrthoDB" id="119501at2"/>
<feature type="domain" description="N-acetyltransferase" evidence="3">
    <location>
        <begin position="4"/>
        <end position="163"/>
    </location>
</feature>
<dbReference type="KEGG" id="mmec:FIU01_11370"/>
<dbReference type="Proteomes" id="UP000311008">
    <property type="component" value="Chromosome"/>
</dbReference>
<dbReference type="SUPFAM" id="SSF55729">
    <property type="entry name" value="Acyl-CoA N-acyltransferases (Nat)"/>
    <property type="match status" value="1"/>
</dbReference>
<dbReference type="InterPro" id="IPR016181">
    <property type="entry name" value="Acyl_CoA_acyltransferase"/>
</dbReference>